<dbReference type="EMBL" id="JAUKTV010000006">
    <property type="protein sequence ID" value="KAK0736761.1"/>
    <property type="molecule type" value="Genomic_DNA"/>
</dbReference>
<dbReference type="AlphaFoldDB" id="A0AA40EGF6"/>
<evidence type="ECO:0000313" key="3">
    <source>
        <dbReference type="Proteomes" id="UP001172159"/>
    </source>
</evidence>
<keyword evidence="3" id="KW-1185">Reference proteome</keyword>
<dbReference type="SUPFAM" id="SSF52047">
    <property type="entry name" value="RNI-like"/>
    <property type="match status" value="1"/>
</dbReference>
<comment type="caution">
    <text evidence="2">The sequence shown here is derived from an EMBL/GenBank/DDBJ whole genome shotgun (WGS) entry which is preliminary data.</text>
</comment>
<feature type="region of interest" description="Disordered" evidence="1">
    <location>
        <begin position="614"/>
        <end position="633"/>
    </location>
</feature>
<evidence type="ECO:0000256" key="1">
    <source>
        <dbReference type="SAM" id="MobiDB-lite"/>
    </source>
</evidence>
<reference evidence="2" key="1">
    <citation type="submission" date="2023-06" db="EMBL/GenBank/DDBJ databases">
        <title>Genome-scale phylogeny and comparative genomics of the fungal order Sordariales.</title>
        <authorList>
            <consortium name="Lawrence Berkeley National Laboratory"/>
            <person name="Hensen N."/>
            <person name="Bonometti L."/>
            <person name="Westerberg I."/>
            <person name="Brannstrom I.O."/>
            <person name="Guillou S."/>
            <person name="Cros-Aarteil S."/>
            <person name="Calhoun S."/>
            <person name="Haridas S."/>
            <person name="Kuo A."/>
            <person name="Mondo S."/>
            <person name="Pangilinan J."/>
            <person name="Riley R."/>
            <person name="Labutti K."/>
            <person name="Andreopoulos B."/>
            <person name="Lipzen A."/>
            <person name="Chen C."/>
            <person name="Yanf M."/>
            <person name="Daum C."/>
            <person name="Ng V."/>
            <person name="Clum A."/>
            <person name="Steindorff A."/>
            <person name="Ohm R."/>
            <person name="Martin F."/>
            <person name="Silar P."/>
            <person name="Natvig D."/>
            <person name="Lalanne C."/>
            <person name="Gautier V."/>
            <person name="Ament-Velasquez S.L."/>
            <person name="Kruys A."/>
            <person name="Hutchinson M.I."/>
            <person name="Powell A.J."/>
            <person name="Barry K."/>
            <person name="Miller A.N."/>
            <person name="Grigoriev I.V."/>
            <person name="Debuchy R."/>
            <person name="Gladieux P."/>
            <person name="Thoren M.H."/>
            <person name="Johannesson H."/>
        </authorList>
    </citation>
    <scope>NUCLEOTIDE SEQUENCE</scope>
    <source>
        <strain evidence="2">CBS 540.89</strain>
    </source>
</reference>
<name>A0AA40EGF6_9PEZI</name>
<dbReference type="Proteomes" id="UP001172159">
    <property type="component" value="Unassembled WGS sequence"/>
</dbReference>
<sequence length="633" mass="71256">MYAIVDVTGEHHYYRVQLRSINPDKTTHKGPEGTGSVASVDELQYSSYCEKLDIGEGMVSDFSALGIGSTLKSSISPFTTRHLEITDLPLEILGDIFEEFSPHGHQYGWTMCPVCQWGQSVKLDQSDICNLRLVCQLFYELASPLLLPTLDLDISQASIDILEQLLAYPRVAAGVRSIKLRMDYRPKAIADDLVLFIDTRLEVLSGQVDRSDWTLEAAQYAGVDPDVPRQVSKAIDNFNELYDSWQQTKRNWDSPNPDISRPAEKDDYGSLLLGSFERFRDLHLEQSSMIADGTFAQKLASAITRLGNVENLVFYNEPPDNMIGRYWSKGDPYDFVPVLLLDNQVLASWLETGMDWQTVESVCPGDGHNFAARLLTDLPIAIHKAGYHLRSLVVTTFPCSQDYHMMIPPTQSRVTLLEELRAACQTLESVVIDHASNYLPIQQARIAGDDKRCIDDFISAVVSSPRLRFLEIDLRCLGLNLGNGTSLAFDGCHQLGSVVARFPTFPHLESLWLSNVELRQEELERLFQGMGYKLKRLGLYTKLQSGSWIPPLQLLHDRLAPRMPNTNGDHLRSLQQRKKKMNYELNIDEDLEEYLSGTRHDNPLLLPLPAWQDSPSEASLSVTSSSTISDDDI</sequence>
<accession>A0AA40EGF6</accession>
<evidence type="ECO:0008006" key="4">
    <source>
        <dbReference type="Google" id="ProtNLM"/>
    </source>
</evidence>
<proteinExistence type="predicted"/>
<protein>
    <recommendedName>
        <fullName evidence="4">F-box domain-containing protein</fullName>
    </recommendedName>
</protein>
<organism evidence="2 3">
    <name type="scientific">Apiosordaria backusii</name>
    <dbReference type="NCBI Taxonomy" id="314023"/>
    <lineage>
        <taxon>Eukaryota</taxon>
        <taxon>Fungi</taxon>
        <taxon>Dikarya</taxon>
        <taxon>Ascomycota</taxon>
        <taxon>Pezizomycotina</taxon>
        <taxon>Sordariomycetes</taxon>
        <taxon>Sordariomycetidae</taxon>
        <taxon>Sordariales</taxon>
        <taxon>Lasiosphaeriaceae</taxon>
        <taxon>Apiosordaria</taxon>
    </lineage>
</organism>
<evidence type="ECO:0000313" key="2">
    <source>
        <dbReference type="EMBL" id="KAK0736761.1"/>
    </source>
</evidence>
<dbReference type="CDD" id="cd09917">
    <property type="entry name" value="F-box_SF"/>
    <property type="match status" value="1"/>
</dbReference>
<gene>
    <name evidence="2" type="ORF">B0T21DRAFT_393365</name>
</gene>